<dbReference type="EMBL" id="JAVRER010000001">
    <property type="protein sequence ID" value="MDT0414078.1"/>
    <property type="molecule type" value="Genomic_DNA"/>
</dbReference>
<feature type="compositionally biased region" description="Acidic residues" evidence="1">
    <location>
        <begin position="88"/>
        <end position="98"/>
    </location>
</feature>
<reference evidence="3" key="1">
    <citation type="submission" date="2023-07" db="EMBL/GenBank/DDBJ databases">
        <title>30 novel species of actinomycetes from the DSMZ collection.</title>
        <authorList>
            <person name="Nouioui I."/>
        </authorList>
    </citation>
    <scope>NUCLEOTIDE SEQUENCE [LARGE SCALE GENOMIC DNA]</scope>
    <source>
        <strain evidence="3">DSM 41982</strain>
    </source>
</reference>
<dbReference type="RefSeq" id="WP_093854977.1">
    <property type="nucleotide sequence ID" value="NZ_JAVRER010000001.1"/>
</dbReference>
<dbReference type="NCBIfam" id="TIGR02548">
    <property type="entry name" value="casB_cse2"/>
    <property type="match status" value="1"/>
</dbReference>
<feature type="region of interest" description="Disordered" evidence="1">
    <location>
        <begin position="82"/>
        <end position="160"/>
    </location>
</feature>
<feature type="compositionally biased region" description="Low complexity" evidence="1">
    <location>
        <begin position="140"/>
        <end position="149"/>
    </location>
</feature>
<dbReference type="InterPro" id="IPR013382">
    <property type="entry name" value="CRISPR-assoc_prot_Cse2"/>
</dbReference>
<evidence type="ECO:0000313" key="2">
    <source>
        <dbReference type="EMBL" id="MDT0414078.1"/>
    </source>
</evidence>
<sequence length="262" mass="28559">MTAPAPTRRDVYEKYVARINKTCATNPGARVALRRGLRRDLDDVRGLHRIVAAWLPHGVTPEEERAYYAVAAMIADQPRHAFSTTDAAEPDEDEEPAAGDDRPTGEGDARTQESDSRTHESGVPAQANGAAPVAGIQDQPPAEASAAPRPSAPRKRRDSLGASFARAVAVSGGLREEGVEKRLNLLTRQSLAGLHRHLPANVRMVRSTGAGVDFAALLSDLAGWPYRSKEISRRWLQDYYRTRRAHQEKVLAAKDTLADDDA</sequence>
<evidence type="ECO:0000256" key="1">
    <source>
        <dbReference type="SAM" id="MobiDB-lite"/>
    </source>
</evidence>
<dbReference type="Proteomes" id="UP001183607">
    <property type="component" value="Unassembled WGS sequence"/>
</dbReference>
<comment type="caution">
    <text evidence="2">The sequence shown here is derived from an EMBL/GenBank/DDBJ whole genome shotgun (WGS) entry which is preliminary data.</text>
</comment>
<gene>
    <name evidence="2" type="primary">casB</name>
    <name evidence="2" type="ORF">RM574_01125</name>
</gene>
<organism evidence="2 3">
    <name type="scientific">Streptomyces evansiae</name>
    <dbReference type="NCBI Taxonomy" id="3075535"/>
    <lineage>
        <taxon>Bacteria</taxon>
        <taxon>Bacillati</taxon>
        <taxon>Actinomycetota</taxon>
        <taxon>Actinomycetes</taxon>
        <taxon>Kitasatosporales</taxon>
        <taxon>Streptomycetaceae</taxon>
        <taxon>Streptomyces</taxon>
    </lineage>
</organism>
<evidence type="ECO:0000313" key="3">
    <source>
        <dbReference type="Proteomes" id="UP001183607"/>
    </source>
</evidence>
<accession>A0ABD5DY51</accession>
<dbReference type="Pfam" id="PF09485">
    <property type="entry name" value="CRISPR_Cse2"/>
    <property type="match status" value="1"/>
</dbReference>
<feature type="compositionally biased region" description="Basic and acidic residues" evidence="1">
    <location>
        <begin position="99"/>
        <end position="120"/>
    </location>
</feature>
<dbReference type="Gene3D" id="1.10.520.40">
    <property type="entry name" value="CRISPR-associated protein Cse2"/>
    <property type="match status" value="1"/>
</dbReference>
<proteinExistence type="predicted"/>
<dbReference type="AlphaFoldDB" id="A0ABD5DY51"/>
<protein>
    <submittedName>
        <fullName evidence="2">Type I-E CRISPR-associated protein Cse2/CasB</fullName>
    </submittedName>
</protein>
<dbReference type="InterPro" id="IPR038287">
    <property type="entry name" value="Cse2_sf"/>
</dbReference>
<name>A0ABD5DY51_9ACTN</name>